<accession>A0ABW4DNC4</accession>
<evidence type="ECO:0000313" key="2">
    <source>
        <dbReference type="EMBL" id="MFD1464841.1"/>
    </source>
</evidence>
<dbReference type="Proteomes" id="UP001597244">
    <property type="component" value="Unassembled WGS sequence"/>
</dbReference>
<name>A0ABW4DNC4_9LACO</name>
<reference evidence="3" key="1">
    <citation type="journal article" date="2019" name="Int. J. Syst. Evol. Microbiol.">
        <title>The Global Catalogue of Microorganisms (GCM) 10K type strain sequencing project: providing services to taxonomists for standard genome sequencing and annotation.</title>
        <authorList>
            <consortium name="The Broad Institute Genomics Platform"/>
            <consortium name="The Broad Institute Genome Sequencing Center for Infectious Disease"/>
            <person name="Wu L."/>
            <person name="Ma J."/>
        </authorList>
    </citation>
    <scope>NUCLEOTIDE SEQUENCE [LARGE SCALE GENOMIC DNA]</scope>
    <source>
        <strain evidence="3">CCM 8951</strain>
    </source>
</reference>
<dbReference type="Gene3D" id="3.40.220.10">
    <property type="entry name" value="Leucine Aminopeptidase, subunit E, domain 1"/>
    <property type="match status" value="1"/>
</dbReference>
<evidence type="ECO:0000313" key="3">
    <source>
        <dbReference type="Proteomes" id="UP001597244"/>
    </source>
</evidence>
<dbReference type="InterPro" id="IPR002589">
    <property type="entry name" value="Macro_dom"/>
</dbReference>
<dbReference type="PANTHER" id="PTHR11106">
    <property type="entry name" value="GANGLIOSIDE INDUCED DIFFERENTIATION ASSOCIATED PROTEIN 2-RELATED"/>
    <property type="match status" value="1"/>
</dbReference>
<dbReference type="InterPro" id="IPR043472">
    <property type="entry name" value="Macro_dom-like"/>
</dbReference>
<feature type="domain" description="Macro" evidence="1">
    <location>
        <begin position="1"/>
        <end position="123"/>
    </location>
</feature>
<evidence type="ECO:0000259" key="1">
    <source>
        <dbReference type="PROSITE" id="PS51154"/>
    </source>
</evidence>
<dbReference type="SUPFAM" id="SSF52949">
    <property type="entry name" value="Macro domain-like"/>
    <property type="match status" value="1"/>
</dbReference>
<dbReference type="PANTHER" id="PTHR11106:SF27">
    <property type="entry name" value="MACRO DOMAIN-CONTAINING PROTEIN"/>
    <property type="match status" value="1"/>
</dbReference>
<sequence length="125" mass="13690">MQRSLGPIEVGQAVITPGFDLPAKYVIHTAGPIWQGGKQHEFELLANCYRHALQLAVQHQLRSIAFPAISTGVYGFPIELAAEIVCQVVLEFAKSETSVVQISFVNFDAKTEAIYEAVFAEEILG</sequence>
<keyword evidence="3" id="KW-1185">Reference proteome</keyword>
<dbReference type="SMART" id="SM00506">
    <property type="entry name" value="A1pp"/>
    <property type="match status" value="1"/>
</dbReference>
<dbReference type="EMBL" id="JBHTOF010000020">
    <property type="protein sequence ID" value="MFD1464841.1"/>
    <property type="molecule type" value="Genomic_DNA"/>
</dbReference>
<dbReference type="Pfam" id="PF01661">
    <property type="entry name" value="Macro"/>
    <property type="match status" value="1"/>
</dbReference>
<proteinExistence type="predicted"/>
<organism evidence="2 3">
    <name type="scientific">Lapidilactobacillus mulanensis</name>
    <dbReference type="NCBI Taxonomy" id="2485999"/>
    <lineage>
        <taxon>Bacteria</taxon>
        <taxon>Bacillati</taxon>
        <taxon>Bacillota</taxon>
        <taxon>Bacilli</taxon>
        <taxon>Lactobacillales</taxon>
        <taxon>Lactobacillaceae</taxon>
        <taxon>Lapidilactobacillus</taxon>
    </lineage>
</organism>
<protein>
    <submittedName>
        <fullName evidence="2">Macro domain-containing protein</fullName>
    </submittedName>
</protein>
<comment type="caution">
    <text evidence="2">The sequence shown here is derived from an EMBL/GenBank/DDBJ whole genome shotgun (WGS) entry which is preliminary data.</text>
</comment>
<gene>
    <name evidence="2" type="ORF">ACFQ4L_01875</name>
</gene>
<dbReference type="PROSITE" id="PS51154">
    <property type="entry name" value="MACRO"/>
    <property type="match status" value="1"/>
</dbReference>